<evidence type="ECO:0000313" key="2">
    <source>
        <dbReference type="Proteomes" id="UP001231518"/>
    </source>
</evidence>
<organism evidence="1 2">
    <name type="scientific">Mythimna separata</name>
    <name type="common">Oriental armyworm</name>
    <name type="synonym">Pseudaletia separata</name>
    <dbReference type="NCBI Taxonomy" id="271217"/>
    <lineage>
        <taxon>Eukaryota</taxon>
        <taxon>Metazoa</taxon>
        <taxon>Ecdysozoa</taxon>
        <taxon>Arthropoda</taxon>
        <taxon>Hexapoda</taxon>
        <taxon>Insecta</taxon>
        <taxon>Pterygota</taxon>
        <taxon>Neoptera</taxon>
        <taxon>Endopterygota</taxon>
        <taxon>Lepidoptera</taxon>
        <taxon>Glossata</taxon>
        <taxon>Ditrysia</taxon>
        <taxon>Noctuoidea</taxon>
        <taxon>Noctuidae</taxon>
        <taxon>Noctuinae</taxon>
        <taxon>Hadenini</taxon>
        <taxon>Mythimna</taxon>
    </lineage>
</organism>
<gene>
    <name evidence="1" type="ORF">PYW07_000376</name>
</gene>
<dbReference type="Proteomes" id="UP001231518">
    <property type="component" value="Chromosome 1"/>
</dbReference>
<protein>
    <submittedName>
        <fullName evidence="1">Uncharacterized protein</fullName>
    </submittedName>
</protein>
<dbReference type="AlphaFoldDB" id="A0AAD7Z3M6"/>
<sequence>MRLMEWTTSTVLLKEKQTICIAIILTSMIWESKQSEIPWDRWSRYIQEPPALEHDFRRLESHPVPIKSPSFVCECPPHKECVLDYKINKDMVEFLNVKGIIQKHELKEAREDVQKMERSPSGGVYQKNEDKIHVIRNRRSSLDGDEKNCCCPPKTVYMPAFITDHKFDELIDKIKTDRTN</sequence>
<proteinExistence type="predicted"/>
<evidence type="ECO:0000313" key="1">
    <source>
        <dbReference type="EMBL" id="KAJ8737105.1"/>
    </source>
</evidence>
<comment type="caution">
    <text evidence="1">The sequence shown here is derived from an EMBL/GenBank/DDBJ whole genome shotgun (WGS) entry which is preliminary data.</text>
</comment>
<reference evidence="1" key="1">
    <citation type="submission" date="2023-03" db="EMBL/GenBank/DDBJ databases">
        <title>Chromosome-level genomes of two armyworms, Mythimna separata and Mythimna loreyi, provide insights into the biosynthesis and reception of sex pheromones.</title>
        <authorList>
            <person name="Zhao H."/>
        </authorList>
    </citation>
    <scope>NUCLEOTIDE SEQUENCE</scope>
    <source>
        <strain evidence="1">BeijingLab</strain>
        <tissue evidence="1">Pupa</tissue>
    </source>
</reference>
<name>A0AAD7Z3M6_MYTSE</name>
<accession>A0AAD7Z3M6</accession>
<keyword evidence="2" id="KW-1185">Reference proteome</keyword>
<dbReference type="EMBL" id="JARGEI010000001">
    <property type="protein sequence ID" value="KAJ8737105.1"/>
    <property type="molecule type" value="Genomic_DNA"/>
</dbReference>